<dbReference type="AlphaFoldDB" id="A0A2H3TFY8"/>
<dbReference type="EMBL" id="FMJY01000006">
    <property type="protein sequence ID" value="SCO87572.1"/>
    <property type="molecule type" value="Genomic_DNA"/>
</dbReference>
<evidence type="ECO:0000313" key="4">
    <source>
        <dbReference type="Proteomes" id="UP000219369"/>
    </source>
</evidence>
<dbReference type="VEuPathDB" id="FungiDB:HZS61_011246"/>
<accession>A0A2H3TFY8</accession>
<name>A0A2H3TFY8_FUSOX</name>
<dbReference type="InterPro" id="IPR046797">
    <property type="entry name" value="PDDEXK_12"/>
</dbReference>
<protein>
    <recommendedName>
        <fullName evidence="2">PD-(D/E)XK nuclease-like domain-containing protein</fullName>
    </recommendedName>
</protein>
<feature type="domain" description="PD-(D/E)XK nuclease-like" evidence="2">
    <location>
        <begin position="170"/>
        <end position="283"/>
    </location>
</feature>
<evidence type="ECO:0000313" key="3">
    <source>
        <dbReference type="EMBL" id="SCO87572.1"/>
    </source>
</evidence>
<dbReference type="OrthoDB" id="4161186at2759"/>
<reference evidence="4" key="1">
    <citation type="submission" date="2016-09" db="EMBL/GenBank/DDBJ databases">
        <authorList>
            <person name="Guldener U."/>
        </authorList>
    </citation>
    <scope>NUCLEOTIDE SEQUENCE [LARGE SCALE GENOMIC DNA]</scope>
    <source>
        <strain evidence="4">V64-1</strain>
    </source>
</reference>
<dbReference type="Pfam" id="PF20516">
    <property type="entry name" value="PDDEXK_12"/>
    <property type="match status" value="1"/>
</dbReference>
<dbReference type="VEuPathDB" id="FungiDB:FOZG_14319"/>
<gene>
    <name evidence="3" type="ORF">FRV6_11699</name>
</gene>
<sequence length="293" mass="32731">MVTNQEILAWVQYLPDTNELSPAQSPPKLSTEPPALFRKRRATQGPRPPATVSDMEGPETSTRKRQRLEAKDLGLTPRPQPEPSKDPSKAPSLTCSNTSGHSRSTSPLKRHLLALRLDEQGLDTKELSVDALEALPNHEAVSLLRIMHRIGTCKGILPDDQRDKILQSHEISEDDEDWNSAFRTSTMLAGLPGCLPELEEINLIRQWSKEFVDLDDQEAGWNDEVYFRLLQAVFRKPGKKTGGLFNVCTSNSARPHKAWLPKSVGFKMVDFCIYADTAQQDDVSPTKLSVDPP</sequence>
<evidence type="ECO:0000256" key="1">
    <source>
        <dbReference type="SAM" id="MobiDB-lite"/>
    </source>
</evidence>
<feature type="region of interest" description="Disordered" evidence="1">
    <location>
        <begin position="17"/>
        <end position="107"/>
    </location>
</feature>
<feature type="compositionally biased region" description="Polar residues" evidence="1">
    <location>
        <begin position="91"/>
        <end position="107"/>
    </location>
</feature>
<evidence type="ECO:0000259" key="2">
    <source>
        <dbReference type="Pfam" id="PF20516"/>
    </source>
</evidence>
<dbReference type="Proteomes" id="UP000219369">
    <property type="component" value="Unassembled WGS sequence"/>
</dbReference>
<dbReference type="VEuPathDB" id="FungiDB:FOMG_19337"/>
<organism evidence="3 4">
    <name type="scientific">Fusarium oxysporum</name>
    <name type="common">Fusarium vascular wilt</name>
    <dbReference type="NCBI Taxonomy" id="5507"/>
    <lineage>
        <taxon>Eukaryota</taxon>
        <taxon>Fungi</taxon>
        <taxon>Dikarya</taxon>
        <taxon>Ascomycota</taxon>
        <taxon>Pezizomycotina</taxon>
        <taxon>Sordariomycetes</taxon>
        <taxon>Hypocreomycetidae</taxon>
        <taxon>Hypocreales</taxon>
        <taxon>Nectriaceae</taxon>
        <taxon>Fusarium</taxon>
        <taxon>Fusarium oxysporum species complex</taxon>
    </lineage>
</organism>
<proteinExistence type="predicted"/>